<name>A0A428ZDZ5_KIBAR</name>
<accession>A0A428ZDZ5</accession>
<dbReference type="PANTHER" id="PTHR36221">
    <property type="entry name" value="DUF742 DOMAIN-CONTAINING PROTEIN"/>
    <property type="match status" value="1"/>
</dbReference>
<proteinExistence type="predicted"/>
<organism evidence="1 2">
    <name type="scientific">Kibdelosporangium aridum</name>
    <dbReference type="NCBI Taxonomy" id="2030"/>
    <lineage>
        <taxon>Bacteria</taxon>
        <taxon>Bacillati</taxon>
        <taxon>Actinomycetota</taxon>
        <taxon>Actinomycetes</taxon>
        <taxon>Pseudonocardiales</taxon>
        <taxon>Pseudonocardiaceae</taxon>
        <taxon>Kibdelosporangium</taxon>
    </lineage>
</organism>
<comment type="caution">
    <text evidence="1">The sequence shown here is derived from an EMBL/GenBank/DDBJ whole genome shotgun (WGS) entry which is preliminary data.</text>
</comment>
<dbReference type="PANTHER" id="PTHR36221:SF1">
    <property type="entry name" value="DUF742 DOMAIN-CONTAINING PROTEIN"/>
    <property type="match status" value="1"/>
</dbReference>
<protein>
    <submittedName>
        <fullName evidence="1">DUF742 domain-containing protein</fullName>
    </submittedName>
</protein>
<evidence type="ECO:0000313" key="2">
    <source>
        <dbReference type="Proteomes" id="UP000287547"/>
    </source>
</evidence>
<dbReference type="Proteomes" id="UP000287547">
    <property type="component" value="Unassembled WGS sequence"/>
</dbReference>
<reference evidence="1 2" key="1">
    <citation type="submission" date="2018-05" db="EMBL/GenBank/DDBJ databases">
        <title>Evolution of GPA BGCs.</title>
        <authorList>
            <person name="Waglechner N."/>
            <person name="Wright G.D."/>
        </authorList>
    </citation>
    <scope>NUCLEOTIDE SEQUENCE [LARGE SCALE GENOMIC DNA]</scope>
    <source>
        <strain evidence="1 2">A82846</strain>
    </source>
</reference>
<dbReference type="Pfam" id="PF05331">
    <property type="entry name" value="DUF742"/>
    <property type="match status" value="1"/>
</dbReference>
<sequence>MRSDEGETWYDDDAGPLVPLYAVTGGRTHAGRYDLDLITLVVAVAPDLHAPTVEPEYAAVLWACVHPSSVAEVASAVQLPLEVAKVLISDLVDRNYIMFRSASPSSSPDLEMMQRVLTGLRNL</sequence>
<dbReference type="OrthoDB" id="4244884at2"/>
<evidence type="ECO:0000313" key="1">
    <source>
        <dbReference type="EMBL" id="RSM86313.1"/>
    </source>
</evidence>
<dbReference type="RefSeq" id="WP_037256210.1">
    <property type="nucleotide sequence ID" value="NZ_QHKI01000009.1"/>
</dbReference>
<dbReference type="EMBL" id="QHKI01000009">
    <property type="protein sequence ID" value="RSM86313.1"/>
    <property type="molecule type" value="Genomic_DNA"/>
</dbReference>
<dbReference type="InterPro" id="IPR007995">
    <property type="entry name" value="DUF742"/>
</dbReference>
<dbReference type="AlphaFoldDB" id="A0A428ZDZ5"/>
<gene>
    <name evidence="1" type="ORF">DMH04_14195</name>
</gene>